<organism evidence="1 2">
    <name type="scientific">Leptospira meyeri</name>
    <dbReference type="NCBI Taxonomy" id="29508"/>
    <lineage>
        <taxon>Bacteria</taxon>
        <taxon>Pseudomonadati</taxon>
        <taxon>Spirochaetota</taxon>
        <taxon>Spirochaetia</taxon>
        <taxon>Leptospirales</taxon>
        <taxon>Leptospiraceae</taxon>
        <taxon>Leptospira</taxon>
    </lineage>
</organism>
<keyword evidence="2" id="KW-1185">Reference proteome</keyword>
<evidence type="ECO:0000313" key="1">
    <source>
        <dbReference type="EMBL" id="TDY71341.1"/>
    </source>
</evidence>
<protein>
    <submittedName>
        <fullName evidence="1">Uncharacterized protein</fullName>
    </submittedName>
</protein>
<dbReference type="Proteomes" id="UP000294684">
    <property type="component" value="Unassembled WGS sequence"/>
</dbReference>
<accession>A0A4V3HIB8</accession>
<dbReference type="EMBL" id="SORO01000001">
    <property type="protein sequence ID" value="TDY71341.1"/>
    <property type="molecule type" value="Genomic_DNA"/>
</dbReference>
<comment type="caution">
    <text evidence="1">The sequence shown here is derived from an EMBL/GenBank/DDBJ whole genome shotgun (WGS) entry which is preliminary data.</text>
</comment>
<reference evidence="1 2" key="1">
    <citation type="submission" date="2019-03" db="EMBL/GenBank/DDBJ databases">
        <title>Genomic Encyclopedia of Archaeal and Bacterial Type Strains, Phase II (KMG-II): from individual species to whole genera.</title>
        <authorList>
            <person name="Goeker M."/>
        </authorList>
    </citation>
    <scope>NUCLEOTIDE SEQUENCE [LARGE SCALE GENOMIC DNA]</scope>
    <source>
        <strain evidence="1 2">DSM 21537</strain>
    </source>
</reference>
<dbReference type="AlphaFoldDB" id="A0A4V3HIB8"/>
<gene>
    <name evidence="1" type="ORF">CLV96_0303</name>
</gene>
<name>A0A4V3HIB8_LEPME</name>
<evidence type="ECO:0000313" key="2">
    <source>
        <dbReference type="Proteomes" id="UP000294684"/>
    </source>
</evidence>
<proteinExistence type="predicted"/>
<sequence>MYKLRYKSKHIDALVRYIEPKSSRNPKEVFPKLDASIYFKVTYPYLSDQLLINYKDILHVEINPLQNQVYFASSMHVLLPTQYGGAYFSKFIHSTDIDTINKNMRNYFILLTRLTEFIDEAFDELYSSSINLE</sequence>